<protein>
    <recommendedName>
        <fullName evidence="8">Neutral zinc metallopeptidase</fullName>
    </recommendedName>
</protein>
<dbReference type="HOGENOM" id="CLU_059329_1_0_11"/>
<evidence type="ECO:0000313" key="7">
    <source>
        <dbReference type="Proteomes" id="UP000000628"/>
    </source>
</evidence>
<dbReference type="OrthoDB" id="9774900at2"/>
<evidence type="ECO:0008006" key="8">
    <source>
        <dbReference type="Google" id="ProtNLM"/>
    </source>
</evidence>
<keyword evidence="7" id="KW-1185">Reference proteome</keyword>
<dbReference type="PANTHER" id="PTHR30168:SF0">
    <property type="entry name" value="INNER MEMBRANE PROTEIN"/>
    <property type="match status" value="1"/>
</dbReference>
<evidence type="ECO:0000256" key="5">
    <source>
        <dbReference type="SAM" id="Phobius"/>
    </source>
</evidence>
<keyword evidence="3 5" id="KW-1133">Transmembrane helix</keyword>
<evidence type="ECO:0000313" key="6">
    <source>
        <dbReference type="EMBL" id="ACV08812.1"/>
    </source>
</evidence>
<dbReference type="Proteomes" id="UP000000628">
    <property type="component" value="Chromosome"/>
</dbReference>
<dbReference type="eggNOG" id="COG2321">
    <property type="taxonomic scope" value="Bacteria"/>
</dbReference>
<organism evidence="6 7">
    <name type="scientific">Jonesia denitrificans (strain ATCC 14870 / DSM 20603 / BCRC 15368 / CIP 55.134 / JCM 11481 / NBRC 15587 / NCTC 10816 / Prevot 55134)</name>
    <name type="common">Listeria denitrificans</name>
    <dbReference type="NCBI Taxonomy" id="471856"/>
    <lineage>
        <taxon>Bacteria</taxon>
        <taxon>Bacillati</taxon>
        <taxon>Actinomycetota</taxon>
        <taxon>Actinomycetes</taxon>
        <taxon>Micrococcales</taxon>
        <taxon>Jonesiaceae</taxon>
        <taxon>Jonesia</taxon>
    </lineage>
</organism>
<dbReference type="EMBL" id="CP001706">
    <property type="protein sequence ID" value="ACV08812.1"/>
    <property type="molecule type" value="Genomic_DNA"/>
</dbReference>
<dbReference type="AlphaFoldDB" id="C7R3V5"/>
<comment type="subcellular location">
    <subcellularLocation>
        <location evidence="1">Membrane</location>
        <topology evidence="1">Single-pass membrane protein</topology>
    </subcellularLocation>
</comment>
<evidence type="ECO:0000256" key="4">
    <source>
        <dbReference type="ARBA" id="ARBA00023136"/>
    </source>
</evidence>
<dbReference type="RefSeq" id="WP_015771440.1">
    <property type="nucleotide sequence ID" value="NC_013174.1"/>
</dbReference>
<feature type="transmembrane region" description="Helical" evidence="5">
    <location>
        <begin position="22"/>
        <end position="41"/>
    </location>
</feature>
<dbReference type="PANTHER" id="PTHR30168">
    <property type="entry name" value="PUTATIVE MEMBRANE PROTEIN YPFJ"/>
    <property type="match status" value="1"/>
</dbReference>
<proteinExistence type="predicted"/>
<evidence type="ECO:0000256" key="2">
    <source>
        <dbReference type="ARBA" id="ARBA00022692"/>
    </source>
</evidence>
<accession>C7R3V5</accession>
<evidence type="ECO:0000256" key="3">
    <source>
        <dbReference type="ARBA" id="ARBA00022989"/>
    </source>
</evidence>
<sequence length="300" mass="31539">MTFQEGGNFDSSRVQRRSGGKAAIGGGVGVIALVLLSQLFGVDLTQFASLLDTTSTGTQSQSSDLTGCDTADRANADDECRYGWTMESLDAYWADTLDTQTGVAYTMPRAVSFSGSVSTGCGSATSAVGPFYCPADETVYIDVSFYEVLRTDFGTTGGPLAQMYITAHEVGHHIEHITGVLGDADRGGSGADSDSVRVELMADCLAGMWAGAAATTPDPDTGRPFLEPITDAQLRDALDAAAAVGDDRIQEASGSSVDPHQFTHGSATQRQRWFTRGYERGSFDACNTFEVADLDLGADG</sequence>
<dbReference type="KEGG" id="jde:Jden_1156"/>
<dbReference type="STRING" id="471856.Jden_1156"/>
<dbReference type="InterPro" id="IPR007343">
    <property type="entry name" value="Uncharacterised_pept_Zn_put"/>
</dbReference>
<dbReference type="Pfam" id="PF04228">
    <property type="entry name" value="Zn_peptidase"/>
    <property type="match status" value="1"/>
</dbReference>
<keyword evidence="2 5" id="KW-0812">Transmembrane</keyword>
<dbReference type="GO" id="GO:0016020">
    <property type="term" value="C:membrane"/>
    <property type="evidence" value="ECO:0007669"/>
    <property type="project" value="UniProtKB-SubCell"/>
</dbReference>
<reference evidence="6 7" key="1">
    <citation type="journal article" date="2009" name="Stand. Genomic Sci.">
        <title>Complete genome sequence of Jonesia denitrificans type strain (Prevot 55134).</title>
        <authorList>
            <person name="Pukall R."/>
            <person name="Gehrich-Schroter G."/>
            <person name="Lapidus A."/>
            <person name="Nolan M."/>
            <person name="Glavina Del Rio T."/>
            <person name="Lucas S."/>
            <person name="Chen F."/>
            <person name="Tice H."/>
            <person name="Pitluck S."/>
            <person name="Cheng J.F."/>
            <person name="Copeland A."/>
            <person name="Saunders E."/>
            <person name="Brettin T."/>
            <person name="Detter J.C."/>
            <person name="Bruce D."/>
            <person name="Goodwin L."/>
            <person name="Pati A."/>
            <person name="Ivanova N."/>
            <person name="Mavromatis K."/>
            <person name="Ovchinnikova G."/>
            <person name="Chen A."/>
            <person name="Palaniappan K."/>
            <person name="Land M."/>
            <person name="Hauser L."/>
            <person name="Chang Y.J."/>
            <person name="Jeffries C.D."/>
            <person name="Chain P."/>
            <person name="Goker M."/>
            <person name="Bristow J."/>
            <person name="Eisen J.A."/>
            <person name="Markowitz V."/>
            <person name="Hugenholtz P."/>
            <person name="Kyrpides N.C."/>
            <person name="Klenk H.P."/>
            <person name="Han C."/>
        </authorList>
    </citation>
    <scope>NUCLEOTIDE SEQUENCE [LARGE SCALE GENOMIC DNA]</scope>
    <source>
        <strain evidence="7">ATCC 14870 / DSM 20603 / BCRC 15368 / CIP 55.134 / JCM 11481 / NBRC 15587 / NCTC 10816 / Prevot 55134</strain>
    </source>
</reference>
<evidence type="ECO:0000256" key="1">
    <source>
        <dbReference type="ARBA" id="ARBA00004167"/>
    </source>
</evidence>
<name>C7R3V5_JONDD</name>
<gene>
    <name evidence="6" type="ordered locus">Jden_1156</name>
</gene>
<keyword evidence="4 5" id="KW-0472">Membrane</keyword>